<evidence type="ECO:0000313" key="3">
    <source>
        <dbReference type="Proteomes" id="UP000196573"/>
    </source>
</evidence>
<feature type="region of interest" description="Disordered" evidence="1">
    <location>
        <begin position="1"/>
        <end position="42"/>
    </location>
</feature>
<evidence type="ECO:0000256" key="1">
    <source>
        <dbReference type="SAM" id="MobiDB-lite"/>
    </source>
</evidence>
<dbReference type="EMBL" id="FWPT01000004">
    <property type="protein sequence ID" value="SMA44797.1"/>
    <property type="molecule type" value="Genomic_DNA"/>
</dbReference>
<reference evidence="2 3" key="1">
    <citation type="submission" date="2017-03" db="EMBL/GenBank/DDBJ databases">
        <authorList>
            <person name="Afonso C.L."/>
            <person name="Miller P.J."/>
            <person name="Scott M.A."/>
            <person name="Spackman E."/>
            <person name="Goraichik I."/>
            <person name="Dimitrov K.M."/>
            <person name="Suarez D.L."/>
            <person name="Swayne D.E."/>
        </authorList>
    </citation>
    <scope>NUCLEOTIDE SEQUENCE [LARGE SCALE GENOMIC DNA]</scope>
    <source>
        <strain evidence="2">SB41UT1</strain>
    </source>
</reference>
<feature type="compositionally biased region" description="Polar residues" evidence="1">
    <location>
        <begin position="7"/>
        <end position="20"/>
    </location>
</feature>
<dbReference type="AlphaFoldDB" id="A0A1X7AJ46"/>
<accession>A0A1X7AJ46</accession>
<dbReference type="SUPFAM" id="SSF52499">
    <property type="entry name" value="Isochorismatase-like hydrolases"/>
    <property type="match status" value="1"/>
</dbReference>
<evidence type="ECO:0008006" key="4">
    <source>
        <dbReference type="Google" id="ProtNLM"/>
    </source>
</evidence>
<proteinExistence type="predicted"/>
<sequence>MPEVSRSAPSGLTQPYLNSTPEKKESPATHFPNNLRPGSSNAVVAIPKPYTPDTSQPFYEELKKALDNNVKLVACLVDAYGCNTTEIGELVIFCRDHNIEILNVEFDIYSDHGKEISGIISSEFPEHTRTAIKSTQSIFSSPQTHHFLRQHAPDGIIIAGEHFNSCIRATTVGIKEGDPNHDMFGDEYGALEYGFPVYTHFGLIRETGSKQCHEEYKSFTNENYHRFEDDSWLMRE</sequence>
<dbReference type="InterPro" id="IPR036380">
    <property type="entry name" value="Isochorismatase-like_sf"/>
</dbReference>
<dbReference type="RefSeq" id="WP_087109042.1">
    <property type="nucleotide sequence ID" value="NZ_CBCSCN010000002.1"/>
</dbReference>
<keyword evidence="3" id="KW-1185">Reference proteome</keyword>
<organism evidence="2 3">
    <name type="scientific">Parendozoicomonas haliclonae</name>
    <dbReference type="NCBI Taxonomy" id="1960125"/>
    <lineage>
        <taxon>Bacteria</taxon>
        <taxon>Pseudomonadati</taxon>
        <taxon>Pseudomonadota</taxon>
        <taxon>Gammaproteobacteria</taxon>
        <taxon>Oceanospirillales</taxon>
        <taxon>Endozoicomonadaceae</taxon>
        <taxon>Parendozoicomonas</taxon>
    </lineage>
</organism>
<name>A0A1X7AJ46_9GAMM</name>
<protein>
    <recommendedName>
        <fullName evidence="4">Isochorismatase family protein</fullName>
    </recommendedName>
</protein>
<evidence type="ECO:0000313" key="2">
    <source>
        <dbReference type="EMBL" id="SMA44797.1"/>
    </source>
</evidence>
<gene>
    <name evidence="2" type="ORF">EHSB41UT_01799</name>
</gene>
<dbReference type="OrthoDB" id="7063896at2"/>
<dbReference type="Gene3D" id="3.40.50.850">
    <property type="entry name" value="Isochorismatase-like"/>
    <property type="match status" value="1"/>
</dbReference>
<dbReference type="Proteomes" id="UP000196573">
    <property type="component" value="Unassembled WGS sequence"/>
</dbReference>